<evidence type="ECO:0000256" key="3">
    <source>
        <dbReference type="ARBA" id="ARBA00022989"/>
    </source>
</evidence>
<dbReference type="SUPFAM" id="SSF81321">
    <property type="entry name" value="Family A G protein-coupled receptor-like"/>
    <property type="match status" value="1"/>
</dbReference>
<sequence>MKNHFNGTNSSLKIFSFFIIYYPLILIILGTILNLLTFIILCRTTFKNARKRPTIHYMRTIAIFDILILYGWNLDQYLERTIGIKMTNYSVISCKIFTFLNYFIYHVSAWLRVFICFDRYLSLSRLHRTWFSISKNVLILISFLMLSFILINLHIFPFVCYYENDQVNIESRYYTIYPMWDRVNLIIYNCLPFSFMIIFNSGIIYHLILLRRISTVRKTSRIQHRSISITLLLTTCLFFLMTTPVSITYAYFSHRNEHILYALDSILYTYHILGFPVYFLTFREFRREFFKLITLYNCRKCKNLSTIHHDTPIKNVVNHLFIISDTSLK</sequence>
<dbReference type="Proteomes" id="UP000663881">
    <property type="component" value="Unassembled WGS sequence"/>
</dbReference>
<dbReference type="PANTHER" id="PTHR24243:SF230">
    <property type="entry name" value="G-PROTEIN COUPLED RECEPTORS FAMILY 1 PROFILE DOMAIN-CONTAINING PROTEIN"/>
    <property type="match status" value="1"/>
</dbReference>
<dbReference type="GO" id="GO:0004930">
    <property type="term" value="F:G protein-coupled receptor activity"/>
    <property type="evidence" value="ECO:0007669"/>
    <property type="project" value="UniProtKB-KW"/>
</dbReference>
<evidence type="ECO:0000256" key="2">
    <source>
        <dbReference type="ARBA" id="ARBA00022692"/>
    </source>
</evidence>
<dbReference type="GO" id="GO:0005886">
    <property type="term" value="C:plasma membrane"/>
    <property type="evidence" value="ECO:0007669"/>
    <property type="project" value="TreeGrafter"/>
</dbReference>
<proteinExistence type="predicted"/>
<dbReference type="InterPro" id="IPR017452">
    <property type="entry name" value="GPCR_Rhodpsn_7TM"/>
</dbReference>
<comment type="subcellular location">
    <subcellularLocation>
        <location evidence="1">Membrane</location>
        <topology evidence="1">Multi-pass membrane protein</topology>
    </subcellularLocation>
</comment>
<dbReference type="PANTHER" id="PTHR24243">
    <property type="entry name" value="G-PROTEIN COUPLED RECEPTOR"/>
    <property type="match status" value="1"/>
</dbReference>
<feature type="transmembrane region" description="Helical" evidence="8">
    <location>
        <begin position="96"/>
        <end position="117"/>
    </location>
</feature>
<dbReference type="OrthoDB" id="9990906at2759"/>
<keyword evidence="2 8" id="KW-0812">Transmembrane</keyword>
<evidence type="ECO:0000256" key="1">
    <source>
        <dbReference type="ARBA" id="ARBA00004141"/>
    </source>
</evidence>
<keyword evidence="7" id="KW-0807">Transducer</keyword>
<evidence type="ECO:0000256" key="8">
    <source>
        <dbReference type="SAM" id="Phobius"/>
    </source>
</evidence>
<evidence type="ECO:0000256" key="6">
    <source>
        <dbReference type="ARBA" id="ARBA00023170"/>
    </source>
</evidence>
<feature type="transmembrane region" description="Helical" evidence="8">
    <location>
        <begin position="54"/>
        <end position="72"/>
    </location>
</feature>
<evidence type="ECO:0000313" key="10">
    <source>
        <dbReference type="EMBL" id="CAF1126017.1"/>
    </source>
</evidence>
<dbReference type="EMBL" id="CAJNON010000231">
    <property type="protein sequence ID" value="CAF1126017.1"/>
    <property type="molecule type" value="Genomic_DNA"/>
</dbReference>
<dbReference type="AlphaFoldDB" id="A0A814QXR8"/>
<feature type="transmembrane region" description="Helical" evidence="8">
    <location>
        <begin position="137"/>
        <end position="156"/>
    </location>
</feature>
<accession>A0A814QXR8</accession>
<dbReference type="Proteomes" id="UP000663891">
    <property type="component" value="Unassembled WGS sequence"/>
</dbReference>
<gene>
    <name evidence="11" type="ORF">OKA104_LOCUS8355</name>
    <name evidence="10" type="ORF">VCS650_LOCUS21462</name>
</gene>
<evidence type="ECO:0000313" key="11">
    <source>
        <dbReference type="EMBL" id="CAF3635374.1"/>
    </source>
</evidence>
<name>A0A814QXR8_9BILA</name>
<keyword evidence="4" id="KW-0297">G-protein coupled receptor</keyword>
<feature type="transmembrane region" description="Helical" evidence="8">
    <location>
        <begin position="20"/>
        <end position="42"/>
    </location>
</feature>
<feature type="domain" description="G-protein coupled receptors family 1 profile" evidence="9">
    <location>
        <begin position="33"/>
        <end position="279"/>
    </location>
</feature>
<evidence type="ECO:0000256" key="4">
    <source>
        <dbReference type="ARBA" id="ARBA00023040"/>
    </source>
</evidence>
<organism evidence="10 12">
    <name type="scientific">Adineta steineri</name>
    <dbReference type="NCBI Taxonomy" id="433720"/>
    <lineage>
        <taxon>Eukaryota</taxon>
        <taxon>Metazoa</taxon>
        <taxon>Spiralia</taxon>
        <taxon>Gnathifera</taxon>
        <taxon>Rotifera</taxon>
        <taxon>Eurotatoria</taxon>
        <taxon>Bdelloidea</taxon>
        <taxon>Adinetida</taxon>
        <taxon>Adinetidae</taxon>
        <taxon>Adineta</taxon>
    </lineage>
</organism>
<comment type="caution">
    <text evidence="10">The sequence shown here is derived from an EMBL/GenBank/DDBJ whole genome shotgun (WGS) entry which is preliminary data.</text>
</comment>
<dbReference type="EMBL" id="CAJOAY010000336">
    <property type="protein sequence ID" value="CAF3635374.1"/>
    <property type="molecule type" value="Genomic_DNA"/>
</dbReference>
<keyword evidence="6" id="KW-0675">Receptor</keyword>
<dbReference type="Gene3D" id="1.20.1070.10">
    <property type="entry name" value="Rhodopsin 7-helix transmembrane proteins"/>
    <property type="match status" value="1"/>
</dbReference>
<keyword evidence="5 8" id="KW-0472">Membrane</keyword>
<dbReference type="PROSITE" id="PS50262">
    <property type="entry name" value="G_PROTEIN_RECEP_F1_2"/>
    <property type="match status" value="1"/>
</dbReference>
<evidence type="ECO:0000256" key="5">
    <source>
        <dbReference type="ARBA" id="ARBA00023136"/>
    </source>
</evidence>
<protein>
    <recommendedName>
        <fullName evidence="9">G-protein coupled receptors family 1 profile domain-containing protein</fullName>
    </recommendedName>
</protein>
<reference evidence="10" key="1">
    <citation type="submission" date="2021-02" db="EMBL/GenBank/DDBJ databases">
        <authorList>
            <person name="Nowell W R."/>
        </authorList>
    </citation>
    <scope>NUCLEOTIDE SEQUENCE</scope>
</reference>
<evidence type="ECO:0000313" key="12">
    <source>
        <dbReference type="Proteomes" id="UP000663891"/>
    </source>
</evidence>
<evidence type="ECO:0000256" key="7">
    <source>
        <dbReference type="ARBA" id="ARBA00023224"/>
    </source>
</evidence>
<feature type="transmembrane region" description="Helical" evidence="8">
    <location>
        <begin position="229"/>
        <end position="252"/>
    </location>
</feature>
<feature type="transmembrane region" description="Helical" evidence="8">
    <location>
        <begin position="186"/>
        <end position="208"/>
    </location>
</feature>
<feature type="transmembrane region" description="Helical" evidence="8">
    <location>
        <begin position="258"/>
        <end position="281"/>
    </location>
</feature>
<evidence type="ECO:0000259" key="9">
    <source>
        <dbReference type="PROSITE" id="PS50262"/>
    </source>
</evidence>
<keyword evidence="3 8" id="KW-1133">Transmembrane helix</keyword>